<dbReference type="PANTHER" id="PTHR34389:SF2">
    <property type="entry name" value="L-RHAMNOSE MUTAROTASE"/>
    <property type="match status" value="1"/>
</dbReference>
<dbReference type="PANTHER" id="PTHR34389">
    <property type="entry name" value="L-RHAMNOSE MUTAROTASE"/>
    <property type="match status" value="1"/>
</dbReference>
<dbReference type="Proteomes" id="UP001596186">
    <property type="component" value="Unassembled WGS sequence"/>
</dbReference>
<dbReference type="RefSeq" id="WP_125594028.1">
    <property type="nucleotide sequence ID" value="NZ_JBHSSN010000005.1"/>
</dbReference>
<keyword evidence="2 6" id="KW-0413">Isomerase</keyword>
<evidence type="ECO:0000256" key="3">
    <source>
        <dbReference type="ARBA" id="ARBA00023277"/>
    </source>
</evidence>
<gene>
    <name evidence="6" type="primary">rhaM</name>
    <name evidence="6" type="ORF">ACFP1F_04290</name>
</gene>
<dbReference type="HAMAP" id="MF_01663">
    <property type="entry name" value="L_rham_rotase"/>
    <property type="match status" value="1"/>
</dbReference>
<accession>A0ABW1UVD7</accession>
<evidence type="ECO:0000256" key="1">
    <source>
        <dbReference type="ARBA" id="ARBA00022490"/>
    </source>
</evidence>
<keyword evidence="7" id="KW-1185">Reference proteome</keyword>
<dbReference type="Pfam" id="PF05336">
    <property type="entry name" value="rhaM"/>
    <property type="match status" value="1"/>
</dbReference>
<dbReference type="EC" id="5.1.3.32" evidence="5"/>
<sequence length="104" mass="12573">MKRIAQIMYLNKDKYQEYQTRHENLWPEMKQALQAHGATNYSIFLNKDNGELFAYLEVPDEKRYNEIAKTDVCKKWWHYMAPLMTTNEDESPKTLDLEELFHLK</sequence>
<organism evidence="6 7">
    <name type="scientific">Companilactobacillus baiquanensis</name>
    <dbReference type="NCBI Taxonomy" id="2486005"/>
    <lineage>
        <taxon>Bacteria</taxon>
        <taxon>Bacillati</taxon>
        <taxon>Bacillota</taxon>
        <taxon>Bacilli</taxon>
        <taxon>Lactobacillales</taxon>
        <taxon>Lactobacillaceae</taxon>
        <taxon>Companilactobacillus</taxon>
    </lineage>
</organism>
<dbReference type="SUPFAM" id="SSF54909">
    <property type="entry name" value="Dimeric alpha+beta barrel"/>
    <property type="match status" value="1"/>
</dbReference>
<evidence type="ECO:0000256" key="4">
    <source>
        <dbReference type="ARBA" id="ARBA00023308"/>
    </source>
</evidence>
<dbReference type="InterPro" id="IPR008000">
    <property type="entry name" value="Rham/fucose_mutarotase"/>
</dbReference>
<dbReference type="Gene3D" id="3.30.70.100">
    <property type="match status" value="1"/>
</dbReference>
<comment type="caution">
    <text evidence="6">The sequence shown here is derived from an EMBL/GenBank/DDBJ whole genome shotgun (WGS) entry which is preliminary data.</text>
</comment>
<evidence type="ECO:0000313" key="7">
    <source>
        <dbReference type="Proteomes" id="UP001596186"/>
    </source>
</evidence>
<protein>
    <recommendedName>
        <fullName evidence="5">L-rhamnose mutarotase</fullName>
        <ecNumber evidence="5">5.1.3.32</ecNumber>
    </recommendedName>
</protein>
<keyword evidence="3" id="KW-0119">Carbohydrate metabolism</keyword>
<proteinExistence type="inferred from homology"/>
<dbReference type="InterPro" id="IPR011008">
    <property type="entry name" value="Dimeric_a/b-barrel"/>
</dbReference>
<keyword evidence="4" id="KW-0684">Rhamnose metabolism</keyword>
<dbReference type="GO" id="GO:0062192">
    <property type="term" value="F:L-rhamnose mutarotase activity"/>
    <property type="evidence" value="ECO:0007669"/>
    <property type="project" value="UniProtKB-EC"/>
</dbReference>
<dbReference type="EMBL" id="JBHSSN010000005">
    <property type="protein sequence ID" value="MFC6322987.1"/>
    <property type="molecule type" value="Genomic_DNA"/>
</dbReference>
<evidence type="ECO:0000256" key="5">
    <source>
        <dbReference type="NCBIfam" id="TIGR02625"/>
    </source>
</evidence>
<evidence type="ECO:0000313" key="6">
    <source>
        <dbReference type="EMBL" id="MFC6322987.1"/>
    </source>
</evidence>
<dbReference type="NCBIfam" id="TIGR02625">
    <property type="entry name" value="YiiL_rotase"/>
    <property type="match status" value="1"/>
</dbReference>
<keyword evidence="1" id="KW-0963">Cytoplasm</keyword>
<reference evidence="7" key="1">
    <citation type="journal article" date="2019" name="Int. J. Syst. Evol. Microbiol.">
        <title>The Global Catalogue of Microorganisms (GCM) 10K type strain sequencing project: providing services to taxonomists for standard genome sequencing and annotation.</title>
        <authorList>
            <consortium name="The Broad Institute Genomics Platform"/>
            <consortium name="The Broad Institute Genome Sequencing Center for Infectious Disease"/>
            <person name="Wu L."/>
            <person name="Ma J."/>
        </authorList>
    </citation>
    <scope>NUCLEOTIDE SEQUENCE [LARGE SCALE GENOMIC DNA]</scope>
    <source>
        <strain evidence="7">CCM 8895</strain>
    </source>
</reference>
<evidence type="ECO:0000256" key="2">
    <source>
        <dbReference type="ARBA" id="ARBA00023235"/>
    </source>
</evidence>
<name>A0ABW1UVD7_9LACO</name>
<dbReference type="InterPro" id="IPR013448">
    <property type="entry name" value="L-rhamnose_mutarotase"/>
</dbReference>